<name>A0A146F0R2_ASPKA</name>
<evidence type="ECO:0000313" key="2">
    <source>
        <dbReference type="Proteomes" id="UP000075230"/>
    </source>
</evidence>
<gene>
    <name evidence="1" type="ORF">RIB2604_00500270</name>
</gene>
<protein>
    <submittedName>
        <fullName evidence="1">Similar to An18g02620</fullName>
    </submittedName>
</protein>
<comment type="caution">
    <text evidence="1">The sequence shown here is derived from an EMBL/GenBank/DDBJ whole genome shotgun (WGS) entry which is preliminary data.</text>
</comment>
<dbReference type="AlphaFoldDB" id="A0A146F0R2"/>
<sequence length="100" mass="11361">MDDIPRRVIMWVRVTDISGDPQRRHISLGEAFCKQILKRDFHAELHPSCYDHVHIPPDFDSDCPLKSVKQQLTAEDVAQIPHSVYLASCQNGELYVTGSS</sequence>
<reference evidence="1 2" key="1">
    <citation type="journal article" date="2016" name="DNA Res.">
        <title>Genome sequence of Aspergillus luchuensis NBRC 4314.</title>
        <authorList>
            <person name="Yamada O."/>
            <person name="Machida M."/>
            <person name="Hosoyama A."/>
            <person name="Goto M."/>
            <person name="Takahashi T."/>
            <person name="Futagami T."/>
            <person name="Yamagata Y."/>
            <person name="Takeuchi M."/>
            <person name="Kobayashi T."/>
            <person name="Koike H."/>
            <person name="Abe K."/>
            <person name="Asai K."/>
            <person name="Arita M."/>
            <person name="Fujita N."/>
            <person name="Fukuda K."/>
            <person name="Higa K."/>
            <person name="Horikawa H."/>
            <person name="Ishikawa T."/>
            <person name="Jinno K."/>
            <person name="Kato Y."/>
            <person name="Kirimura K."/>
            <person name="Mizutani O."/>
            <person name="Nakasone K."/>
            <person name="Sano M."/>
            <person name="Shiraishi Y."/>
            <person name="Tsukahara M."/>
            <person name="Gomi K."/>
        </authorList>
    </citation>
    <scope>NUCLEOTIDE SEQUENCE [LARGE SCALE GENOMIC DNA]</scope>
    <source>
        <strain evidence="1 2">RIB 2604</strain>
    </source>
</reference>
<reference evidence="2" key="2">
    <citation type="submission" date="2016-02" db="EMBL/GenBank/DDBJ databases">
        <title>Genome sequencing of Aspergillus luchuensis NBRC 4314.</title>
        <authorList>
            <person name="Yamada O."/>
        </authorList>
    </citation>
    <scope>NUCLEOTIDE SEQUENCE [LARGE SCALE GENOMIC DNA]</scope>
    <source>
        <strain evidence="2">RIB 2604</strain>
    </source>
</reference>
<dbReference type="Proteomes" id="UP000075230">
    <property type="component" value="Unassembled WGS sequence"/>
</dbReference>
<proteinExistence type="predicted"/>
<accession>A0A146F0R2</accession>
<evidence type="ECO:0000313" key="1">
    <source>
        <dbReference type="EMBL" id="GAT19423.1"/>
    </source>
</evidence>
<organism evidence="1 2">
    <name type="scientific">Aspergillus kawachii</name>
    <name type="common">White koji mold</name>
    <name type="synonym">Aspergillus awamori var. kawachi</name>
    <dbReference type="NCBI Taxonomy" id="1069201"/>
    <lineage>
        <taxon>Eukaryota</taxon>
        <taxon>Fungi</taxon>
        <taxon>Dikarya</taxon>
        <taxon>Ascomycota</taxon>
        <taxon>Pezizomycotina</taxon>
        <taxon>Eurotiomycetes</taxon>
        <taxon>Eurotiomycetidae</taxon>
        <taxon>Eurotiales</taxon>
        <taxon>Aspergillaceae</taxon>
        <taxon>Aspergillus</taxon>
        <taxon>Aspergillus subgen. Circumdati</taxon>
    </lineage>
</organism>
<dbReference type="EMBL" id="BCWF01000005">
    <property type="protein sequence ID" value="GAT19423.1"/>
    <property type="molecule type" value="Genomic_DNA"/>
</dbReference>